<name>A0A1W6K2Z0_9CREN</name>
<evidence type="ECO:0000313" key="1">
    <source>
        <dbReference type="EMBL" id="ARM76855.1"/>
    </source>
</evidence>
<dbReference type="RefSeq" id="WP_148692649.1">
    <property type="nucleotide sequence ID" value="NZ_CP020477.1"/>
</dbReference>
<evidence type="ECO:0000313" key="2">
    <source>
        <dbReference type="Proteomes" id="UP000193404"/>
    </source>
</evidence>
<dbReference type="EMBL" id="CP020477">
    <property type="protein sequence ID" value="ARM76855.1"/>
    <property type="molecule type" value="Genomic_DNA"/>
</dbReference>
<keyword evidence="2" id="KW-1185">Reference proteome</keyword>
<accession>A0A1W6K2Z0</accession>
<gene>
    <name evidence="1" type="ORF">B6F84_13050</name>
</gene>
<dbReference type="Proteomes" id="UP000193404">
    <property type="component" value="Chromosome"/>
</dbReference>
<proteinExistence type="predicted"/>
<dbReference type="GeneID" id="41591866"/>
<sequence>MRLLNGLSIEYIINLKFNASFLDREYSGKVRYYILDMDENKIKYKVDTDEELLIAKQSFKTDLEKILLMKIEPGEYEHNLSQNFGSGFPILSKKNINIIKNNQNIKLNPSTMFPNFPLTITNFDTTFVDVICQAGKIRSYKFSITGKKDFVNLSVDMYFDVESGILSRLNEKGKMMLIKLNIENELYRITPS</sequence>
<reference evidence="1 2" key="1">
    <citation type="submission" date="2017-03" db="EMBL/GenBank/DDBJ databases">
        <title>Sulfur activation and transportation mechanism of thermophilic Archaea Acidianus manzaensis YN-25.</title>
        <authorList>
            <person name="Ma Y."/>
            <person name="Yang Y."/>
            <person name="Xia J."/>
        </authorList>
    </citation>
    <scope>NUCLEOTIDE SEQUENCE [LARGE SCALE GENOMIC DNA]</scope>
    <source>
        <strain evidence="1 2">YN-25</strain>
    </source>
</reference>
<dbReference type="AlphaFoldDB" id="A0A1W6K2Z0"/>
<organism evidence="1 2">
    <name type="scientific">Acidianus manzaensis</name>
    <dbReference type="NCBI Taxonomy" id="282676"/>
    <lineage>
        <taxon>Archaea</taxon>
        <taxon>Thermoproteota</taxon>
        <taxon>Thermoprotei</taxon>
        <taxon>Sulfolobales</taxon>
        <taxon>Sulfolobaceae</taxon>
        <taxon>Acidianus</taxon>
    </lineage>
</organism>
<protein>
    <submittedName>
        <fullName evidence="1">Uncharacterized protein</fullName>
    </submittedName>
</protein>
<dbReference type="KEGG" id="aman:B6F84_13050"/>